<comment type="caution">
    <text evidence="2">The sequence shown here is derived from an EMBL/GenBank/DDBJ whole genome shotgun (WGS) entry which is preliminary data.</text>
</comment>
<sequence>MKLFFSSKDIPELADKNIQERNESIYKASLKLTVPQKLILNLIKLVLLVPPFIYLARQEWGTLLGVVVISSLCYVSVFRPISFTFMRKHL</sequence>
<dbReference type="EMBL" id="QUOV01000001">
    <property type="protein sequence ID" value="REL34911.1"/>
    <property type="molecule type" value="Genomic_DNA"/>
</dbReference>
<keyword evidence="1" id="KW-0472">Membrane</keyword>
<dbReference type="RefSeq" id="WP_115999585.1">
    <property type="nucleotide sequence ID" value="NZ_QUOV01000001.1"/>
</dbReference>
<reference evidence="2 3" key="1">
    <citation type="submission" date="2018-08" db="EMBL/GenBank/DDBJ databases">
        <title>Thalassotalea euphylliae genome.</title>
        <authorList>
            <person name="Summers S."/>
            <person name="Rice S.A."/>
            <person name="Freckelton M.L."/>
            <person name="Nedved B.T."/>
            <person name="Hadfield M.G."/>
        </authorList>
    </citation>
    <scope>NUCLEOTIDE SEQUENCE [LARGE SCALE GENOMIC DNA]</scope>
    <source>
        <strain evidence="2 3">H2</strain>
    </source>
</reference>
<keyword evidence="1" id="KW-1133">Transmembrane helix</keyword>
<dbReference type="Proteomes" id="UP000256999">
    <property type="component" value="Unassembled WGS sequence"/>
</dbReference>
<protein>
    <submittedName>
        <fullName evidence="2">Uncharacterized protein</fullName>
    </submittedName>
</protein>
<feature type="transmembrane region" description="Helical" evidence="1">
    <location>
        <begin position="62"/>
        <end position="81"/>
    </location>
</feature>
<proteinExistence type="predicted"/>
<dbReference type="InterPro" id="IPR046168">
    <property type="entry name" value="DUF6170"/>
</dbReference>
<keyword evidence="1" id="KW-0812">Transmembrane</keyword>
<gene>
    <name evidence="2" type="ORF">DXX92_05770</name>
</gene>
<organism evidence="2 3">
    <name type="scientific">Thalassotalea euphylliae</name>
    <dbReference type="NCBI Taxonomy" id="1655234"/>
    <lineage>
        <taxon>Bacteria</taxon>
        <taxon>Pseudomonadati</taxon>
        <taxon>Pseudomonadota</taxon>
        <taxon>Gammaproteobacteria</taxon>
        <taxon>Alteromonadales</taxon>
        <taxon>Colwelliaceae</taxon>
        <taxon>Thalassotalea</taxon>
    </lineage>
</organism>
<dbReference type="Pfam" id="PF19667">
    <property type="entry name" value="DUF6170"/>
    <property type="match status" value="1"/>
</dbReference>
<evidence type="ECO:0000256" key="1">
    <source>
        <dbReference type="SAM" id="Phobius"/>
    </source>
</evidence>
<dbReference type="AlphaFoldDB" id="A0A3E0UD15"/>
<evidence type="ECO:0000313" key="2">
    <source>
        <dbReference type="EMBL" id="REL34911.1"/>
    </source>
</evidence>
<accession>A0A3E0UD15</accession>
<feature type="transmembrane region" description="Helical" evidence="1">
    <location>
        <begin position="38"/>
        <end position="56"/>
    </location>
</feature>
<evidence type="ECO:0000313" key="3">
    <source>
        <dbReference type="Proteomes" id="UP000256999"/>
    </source>
</evidence>
<name>A0A3E0UD15_9GAMM</name>